<dbReference type="Pfam" id="PF04545">
    <property type="entry name" value="Sigma70_r4"/>
    <property type="match status" value="1"/>
</dbReference>
<dbReference type="EMBL" id="MLFK01000009">
    <property type="protein sequence ID" value="OIV40628.1"/>
    <property type="molecule type" value="Genomic_DNA"/>
</dbReference>
<organism evidence="2 3">
    <name type="scientific">Flavobacterium johnsoniae</name>
    <name type="common">Cytophaga johnsonae</name>
    <dbReference type="NCBI Taxonomy" id="986"/>
    <lineage>
        <taxon>Bacteria</taxon>
        <taxon>Pseudomonadati</taxon>
        <taxon>Bacteroidota</taxon>
        <taxon>Flavobacteriia</taxon>
        <taxon>Flavobacteriales</taxon>
        <taxon>Flavobacteriaceae</taxon>
        <taxon>Flavobacterium</taxon>
    </lineage>
</organism>
<evidence type="ECO:0000313" key="3">
    <source>
        <dbReference type="Proteomes" id="UP000182826"/>
    </source>
</evidence>
<evidence type="ECO:0000313" key="2">
    <source>
        <dbReference type="EMBL" id="OIV40628.1"/>
    </source>
</evidence>
<dbReference type="GO" id="GO:0003700">
    <property type="term" value="F:DNA-binding transcription factor activity"/>
    <property type="evidence" value="ECO:0007669"/>
    <property type="project" value="InterPro"/>
</dbReference>
<dbReference type="SUPFAM" id="SSF47789">
    <property type="entry name" value="C-terminal domain of RNA polymerase alpha subunit"/>
    <property type="match status" value="1"/>
</dbReference>
<dbReference type="RefSeq" id="WP_071637830.1">
    <property type="nucleotide sequence ID" value="NZ_MLFK01000009.1"/>
</dbReference>
<comment type="caution">
    <text evidence="2">The sequence shown here is derived from an EMBL/GenBank/DDBJ whole genome shotgun (WGS) entry which is preliminary data.</text>
</comment>
<keyword evidence="3" id="KW-1185">Reference proteome</keyword>
<dbReference type="Gene3D" id="1.10.10.10">
    <property type="entry name" value="Winged helix-like DNA-binding domain superfamily/Winged helix DNA-binding domain"/>
    <property type="match status" value="1"/>
</dbReference>
<name>A0A1J7CGG6_FLAJO</name>
<dbReference type="Gene3D" id="1.10.150.20">
    <property type="entry name" value="5' to 3' exonuclease, C-terminal subdomain"/>
    <property type="match status" value="1"/>
</dbReference>
<protein>
    <recommendedName>
        <fullName evidence="1">RNA polymerase sigma-70 region 4 domain-containing protein</fullName>
    </recommendedName>
</protein>
<feature type="domain" description="RNA polymerase sigma-70 region 4" evidence="1">
    <location>
        <begin position="19"/>
        <end position="64"/>
    </location>
</feature>
<reference evidence="2 3" key="1">
    <citation type="submission" date="2016-10" db="EMBL/GenBank/DDBJ databases">
        <title>Draft Genome Sequence of Rhizobacteria Flavobacterium johnsoniae CI04.</title>
        <authorList>
            <person name="Bravo J.I."/>
            <person name="Lozano G.L."/>
            <person name="Handelsman J."/>
        </authorList>
    </citation>
    <scope>NUCLEOTIDE SEQUENCE [LARGE SCALE GENOMIC DNA]</scope>
    <source>
        <strain evidence="2 3">CI04</strain>
    </source>
</reference>
<dbReference type="GO" id="GO:0006352">
    <property type="term" value="P:DNA-templated transcription initiation"/>
    <property type="evidence" value="ECO:0007669"/>
    <property type="project" value="InterPro"/>
</dbReference>
<dbReference type="InterPro" id="IPR013324">
    <property type="entry name" value="RNA_pol_sigma_r3/r4-like"/>
</dbReference>
<dbReference type="SUPFAM" id="SSF88659">
    <property type="entry name" value="Sigma3 and sigma4 domains of RNA polymerase sigma factors"/>
    <property type="match status" value="1"/>
</dbReference>
<dbReference type="Proteomes" id="UP000182826">
    <property type="component" value="Unassembled WGS sequence"/>
</dbReference>
<gene>
    <name evidence="2" type="ORF">BKM63_17335</name>
</gene>
<proteinExistence type="predicted"/>
<dbReference type="OrthoDB" id="1372701at2"/>
<dbReference type="InterPro" id="IPR036388">
    <property type="entry name" value="WH-like_DNA-bd_sf"/>
</dbReference>
<sequence length="185" mass="21999">MHNVIDRTNRFYIEMSRKVLSKKEYDVLCKLLIEKTPLQEAGEQYGVTSEYVEQLYEKTLSKVKAVTELLSEIDRYEKKLQDLKRQLNPTPSTEEFRKDKTDPLRQKLLYNSDFTFSKRLQTILETLEIKTIGELSKLTLKDFMCIRGFKAKCKEELIAFIEFENIEHLFDGFSRWKKEPIDRSP</sequence>
<dbReference type="InterPro" id="IPR007630">
    <property type="entry name" value="RNA_pol_sigma70_r4"/>
</dbReference>
<dbReference type="AlphaFoldDB" id="A0A1J7CGG6"/>
<accession>A0A1J7CGG6</accession>
<evidence type="ECO:0000259" key="1">
    <source>
        <dbReference type="Pfam" id="PF04545"/>
    </source>
</evidence>